<dbReference type="RefSeq" id="WP_166676443.1">
    <property type="nucleotide sequence ID" value="NZ_JBHLUW010000055.1"/>
</dbReference>
<evidence type="ECO:0000313" key="3">
    <source>
        <dbReference type="Proteomes" id="UP000295509"/>
    </source>
</evidence>
<dbReference type="SUPFAM" id="SSF53756">
    <property type="entry name" value="UDP-Glycosyltransferase/glycogen phosphorylase"/>
    <property type="match status" value="1"/>
</dbReference>
<dbReference type="EMBL" id="SORE01000020">
    <property type="protein sequence ID" value="TDY42759.1"/>
    <property type="molecule type" value="Genomic_DNA"/>
</dbReference>
<feature type="domain" description="Polysaccharide pyruvyl transferase" evidence="1">
    <location>
        <begin position="321"/>
        <end position="374"/>
    </location>
</feature>
<dbReference type="Gene3D" id="3.40.50.2000">
    <property type="entry name" value="Glycogen Phosphorylase B"/>
    <property type="match status" value="1"/>
</dbReference>
<gene>
    <name evidence="2" type="ORF">BX592_120123</name>
</gene>
<organism evidence="2 3">
    <name type="scientific">Paraburkholderia rhizosphaerae</name>
    <dbReference type="NCBI Taxonomy" id="480658"/>
    <lineage>
        <taxon>Bacteria</taxon>
        <taxon>Pseudomonadati</taxon>
        <taxon>Pseudomonadota</taxon>
        <taxon>Betaproteobacteria</taxon>
        <taxon>Burkholderiales</taxon>
        <taxon>Burkholderiaceae</taxon>
        <taxon>Paraburkholderia</taxon>
    </lineage>
</organism>
<evidence type="ECO:0000259" key="1">
    <source>
        <dbReference type="Pfam" id="PF04230"/>
    </source>
</evidence>
<evidence type="ECO:0000313" key="2">
    <source>
        <dbReference type="EMBL" id="TDY42759.1"/>
    </source>
</evidence>
<dbReference type="InterPro" id="IPR007345">
    <property type="entry name" value="Polysacch_pyruvyl_Trfase"/>
</dbReference>
<dbReference type="GO" id="GO:0016740">
    <property type="term" value="F:transferase activity"/>
    <property type="evidence" value="ECO:0007669"/>
    <property type="project" value="UniProtKB-KW"/>
</dbReference>
<name>A0A4R8LKB0_9BURK</name>
<dbReference type="Pfam" id="PF04230">
    <property type="entry name" value="PS_pyruv_trans"/>
    <property type="match status" value="1"/>
</dbReference>
<protein>
    <submittedName>
        <fullName evidence="2">Polysaccharide pyruvyl transferase WcaK-like protein</fullName>
    </submittedName>
</protein>
<dbReference type="PANTHER" id="PTHR36836">
    <property type="entry name" value="COLANIC ACID BIOSYNTHESIS PROTEIN WCAK"/>
    <property type="match status" value="1"/>
</dbReference>
<comment type="caution">
    <text evidence="2">The sequence shown here is derived from an EMBL/GenBank/DDBJ whole genome shotgun (WGS) entry which is preliminary data.</text>
</comment>
<reference evidence="2 3" key="1">
    <citation type="submission" date="2019-03" db="EMBL/GenBank/DDBJ databases">
        <title>Genomic Encyclopedia of Type Strains, Phase III (KMG-III): the genomes of soil and plant-associated and newly described type strains.</title>
        <authorList>
            <person name="Whitman W."/>
        </authorList>
    </citation>
    <scope>NUCLEOTIDE SEQUENCE [LARGE SCALE GENOMIC DNA]</scope>
    <source>
        <strain evidence="2 3">LMG 29544</strain>
    </source>
</reference>
<sequence>MTSSFNHRLARHLRFLSAAEPDSVFLDDMQQLIDDARTAACERPPRRRGDVLRVLLLGYVGAGNTGADLRAIEIIRQLRRIFAGRALDITLFTCGELIDHPVLASVTRFQPESLYVPDALDAALPRFDVVLNVEGSTYTSKFSDALAGMLIGGVALAAAHGALACAYGVDAGAMTPRLTRFAAANATDALVFCRSSGASRQLDALGIAPRAGADTAWRFRAGAADDLPPSFAALCPNNPYWWPVRTDARRAYLLDGADVESPLRHGPLTFHTWDEERARRFAAYKAGFATVAAGLRAQGIEPVLVAMERLDLAVCDEIAALLPFPLRIVARGRDSLDAVAAAVAHARCVVTTRYHAAVLAIAHGVPAVGVSMDSRIDRLFDDAGVHGWTFSCDDPLFGARVLEHLASCGAAERRSLRDACERFVATQRQCFDEMGLTLRDTLDAFVES</sequence>
<dbReference type="AlphaFoldDB" id="A0A4R8LKB0"/>
<dbReference type="Proteomes" id="UP000295509">
    <property type="component" value="Unassembled WGS sequence"/>
</dbReference>
<accession>A0A4R8LKB0</accession>
<dbReference type="PANTHER" id="PTHR36836:SF1">
    <property type="entry name" value="COLANIC ACID BIOSYNTHESIS PROTEIN WCAK"/>
    <property type="match status" value="1"/>
</dbReference>
<proteinExistence type="predicted"/>
<keyword evidence="2" id="KW-0808">Transferase</keyword>
<keyword evidence="3" id="KW-1185">Reference proteome</keyword>